<dbReference type="EMBL" id="BTSY01000004">
    <property type="protein sequence ID" value="GMT21443.1"/>
    <property type="molecule type" value="Genomic_DNA"/>
</dbReference>
<keyword evidence="3" id="KW-1185">Reference proteome</keyword>
<sequence length="216" mass="24330">PLTMKSNADEMELSLGAVANRSSAASSVLDLYPVLQLVQLLPISFALPPILFVLAHLNRMALHTNCRVLMFAWFGAFAGMVTINLLMVVFDLVAGHYNPQKISETEWGPYLYTGHGMTHAFSSVQELYIAVERAAACHRPARYHNRSFDWFLFLAAEVVAVAWTYFYMLIIQTDNFFYIGAASNTLDTSALLCMIFGTLFTRKMTRQQHVTLNAKY</sequence>
<reference evidence="2" key="1">
    <citation type="submission" date="2023-10" db="EMBL/GenBank/DDBJ databases">
        <title>Genome assembly of Pristionchus species.</title>
        <authorList>
            <person name="Yoshida K."/>
            <person name="Sommer R.J."/>
        </authorList>
    </citation>
    <scope>NUCLEOTIDE SEQUENCE</scope>
    <source>
        <strain evidence="2">RS5133</strain>
    </source>
</reference>
<accession>A0AAV5VSV9</accession>
<feature type="transmembrane region" description="Helical" evidence="1">
    <location>
        <begin position="37"/>
        <end position="57"/>
    </location>
</feature>
<feature type="non-terminal residue" evidence="2">
    <location>
        <position position="1"/>
    </location>
</feature>
<feature type="non-terminal residue" evidence="2">
    <location>
        <position position="216"/>
    </location>
</feature>
<feature type="transmembrane region" description="Helical" evidence="1">
    <location>
        <begin position="110"/>
        <end position="129"/>
    </location>
</feature>
<evidence type="ECO:0000256" key="1">
    <source>
        <dbReference type="SAM" id="Phobius"/>
    </source>
</evidence>
<keyword evidence="1" id="KW-0472">Membrane</keyword>
<evidence type="ECO:0000313" key="2">
    <source>
        <dbReference type="EMBL" id="GMT21443.1"/>
    </source>
</evidence>
<keyword evidence="1" id="KW-0812">Transmembrane</keyword>
<comment type="caution">
    <text evidence="2">The sequence shown here is derived from an EMBL/GenBank/DDBJ whole genome shotgun (WGS) entry which is preliminary data.</text>
</comment>
<evidence type="ECO:0000313" key="3">
    <source>
        <dbReference type="Proteomes" id="UP001432322"/>
    </source>
</evidence>
<proteinExistence type="predicted"/>
<feature type="transmembrane region" description="Helical" evidence="1">
    <location>
        <begin position="69"/>
        <end position="90"/>
    </location>
</feature>
<protein>
    <recommendedName>
        <fullName evidence="4">G protein-coupled receptor</fullName>
    </recommendedName>
</protein>
<keyword evidence="1" id="KW-1133">Transmembrane helix</keyword>
<dbReference type="Proteomes" id="UP001432322">
    <property type="component" value="Unassembled WGS sequence"/>
</dbReference>
<gene>
    <name evidence="2" type="ORF">PFISCL1PPCAC_12740</name>
</gene>
<dbReference type="PANTHER" id="PTHR47521">
    <property type="entry name" value="SERPENTINE RECEPTOR, CLASS E (EPSILON)-RELATED"/>
    <property type="match status" value="1"/>
</dbReference>
<organism evidence="2 3">
    <name type="scientific">Pristionchus fissidentatus</name>
    <dbReference type="NCBI Taxonomy" id="1538716"/>
    <lineage>
        <taxon>Eukaryota</taxon>
        <taxon>Metazoa</taxon>
        <taxon>Ecdysozoa</taxon>
        <taxon>Nematoda</taxon>
        <taxon>Chromadorea</taxon>
        <taxon>Rhabditida</taxon>
        <taxon>Rhabditina</taxon>
        <taxon>Diplogasteromorpha</taxon>
        <taxon>Diplogasteroidea</taxon>
        <taxon>Neodiplogasteridae</taxon>
        <taxon>Pristionchus</taxon>
    </lineage>
</organism>
<feature type="transmembrane region" description="Helical" evidence="1">
    <location>
        <begin position="150"/>
        <end position="170"/>
    </location>
</feature>
<dbReference type="InterPro" id="IPR052860">
    <property type="entry name" value="NRL-GPCR1"/>
</dbReference>
<name>A0AAV5VSV9_9BILA</name>
<dbReference type="AlphaFoldDB" id="A0AAV5VSV9"/>
<dbReference type="PANTHER" id="PTHR47521:SF18">
    <property type="entry name" value="G PROTEIN-COUPLED RECEPTOR-RELATED"/>
    <property type="match status" value="1"/>
</dbReference>
<feature type="transmembrane region" description="Helical" evidence="1">
    <location>
        <begin position="176"/>
        <end position="200"/>
    </location>
</feature>
<evidence type="ECO:0008006" key="4">
    <source>
        <dbReference type="Google" id="ProtNLM"/>
    </source>
</evidence>